<evidence type="ECO:0000313" key="2">
    <source>
        <dbReference type="EMBL" id="CAA7024935.1"/>
    </source>
</evidence>
<feature type="region of interest" description="Disordered" evidence="1">
    <location>
        <begin position="177"/>
        <end position="203"/>
    </location>
</feature>
<dbReference type="AlphaFoldDB" id="A0A6D2IEA4"/>
<gene>
    <name evidence="2" type="ORF">MERR_LOCUS12170</name>
    <name evidence="3" type="ORF">MERR_LOCUS15681</name>
</gene>
<protein>
    <submittedName>
        <fullName evidence="3">Uncharacterized protein</fullName>
    </submittedName>
</protein>
<evidence type="ECO:0000256" key="1">
    <source>
        <dbReference type="SAM" id="MobiDB-lite"/>
    </source>
</evidence>
<name>A0A6D2IEA4_9BRAS</name>
<dbReference type="EMBL" id="CACVBM020001068">
    <property type="protein sequence ID" value="CAA7028446.1"/>
    <property type="molecule type" value="Genomic_DNA"/>
</dbReference>
<sequence length="226" mass="25148">MSLTKKPNQRGEKDCNASVIRNIRVMIKPPRPSEESRIFIEFKLDAVVLATAGTPNTDRFFSFLFLRFLICSAAMGKSYPVTPGLLYPYPNTDFRCPQYPTNPHHRSFFLPKQVDSSVPTHPMSSKAISSFGKPVTFKVVEQIEGVSNLFLTYSVNPTASTGLSRSKEEKKIDKARSIIAGPSSSRSSKISSRRRGEENNQGEGGYPGIIWVARLRVQFGGGVVKW</sequence>
<proteinExistence type="predicted"/>
<organism evidence="3 4">
    <name type="scientific">Microthlaspi erraticum</name>
    <dbReference type="NCBI Taxonomy" id="1685480"/>
    <lineage>
        <taxon>Eukaryota</taxon>
        <taxon>Viridiplantae</taxon>
        <taxon>Streptophyta</taxon>
        <taxon>Embryophyta</taxon>
        <taxon>Tracheophyta</taxon>
        <taxon>Spermatophyta</taxon>
        <taxon>Magnoliopsida</taxon>
        <taxon>eudicotyledons</taxon>
        <taxon>Gunneridae</taxon>
        <taxon>Pentapetalae</taxon>
        <taxon>rosids</taxon>
        <taxon>malvids</taxon>
        <taxon>Brassicales</taxon>
        <taxon>Brassicaceae</taxon>
        <taxon>Coluteocarpeae</taxon>
        <taxon>Microthlaspi</taxon>
    </lineage>
</organism>
<dbReference type="Proteomes" id="UP000467841">
    <property type="component" value="Unassembled WGS sequence"/>
</dbReference>
<reference evidence="3 4" key="1">
    <citation type="submission" date="2020-01" db="EMBL/GenBank/DDBJ databases">
        <authorList>
            <person name="Mishra B."/>
        </authorList>
    </citation>
    <scope>NUCLEOTIDE SEQUENCE [LARGE SCALE GENOMIC DNA]</scope>
</reference>
<dbReference type="EMBL" id="CACVBM020000954">
    <property type="protein sequence ID" value="CAA7024935.1"/>
    <property type="molecule type" value="Genomic_DNA"/>
</dbReference>
<keyword evidence="4" id="KW-1185">Reference proteome</keyword>
<evidence type="ECO:0000313" key="3">
    <source>
        <dbReference type="EMBL" id="CAA7028446.1"/>
    </source>
</evidence>
<accession>A0A6D2IEA4</accession>
<evidence type="ECO:0000313" key="4">
    <source>
        <dbReference type="Proteomes" id="UP000467841"/>
    </source>
</evidence>
<feature type="compositionally biased region" description="Low complexity" evidence="1">
    <location>
        <begin position="177"/>
        <end position="190"/>
    </location>
</feature>